<comment type="caution">
    <text evidence="2">The sequence shown here is derived from an EMBL/GenBank/DDBJ whole genome shotgun (WGS) entry which is preliminary data.</text>
</comment>
<feature type="compositionally biased region" description="Low complexity" evidence="1">
    <location>
        <begin position="411"/>
        <end position="421"/>
    </location>
</feature>
<feature type="compositionally biased region" description="Polar residues" evidence="1">
    <location>
        <begin position="539"/>
        <end position="553"/>
    </location>
</feature>
<feature type="region of interest" description="Disordered" evidence="1">
    <location>
        <begin position="882"/>
        <end position="904"/>
    </location>
</feature>
<organism evidence="2 3">
    <name type="scientific">Heterotrigona itama</name>
    <dbReference type="NCBI Taxonomy" id="395501"/>
    <lineage>
        <taxon>Eukaryota</taxon>
        <taxon>Metazoa</taxon>
        <taxon>Ecdysozoa</taxon>
        <taxon>Arthropoda</taxon>
        <taxon>Hexapoda</taxon>
        <taxon>Insecta</taxon>
        <taxon>Pterygota</taxon>
        <taxon>Neoptera</taxon>
        <taxon>Endopterygota</taxon>
        <taxon>Hymenoptera</taxon>
        <taxon>Apocrita</taxon>
        <taxon>Aculeata</taxon>
        <taxon>Apoidea</taxon>
        <taxon>Anthophila</taxon>
        <taxon>Apidae</taxon>
        <taxon>Heterotrigona</taxon>
    </lineage>
</organism>
<feature type="compositionally biased region" description="Low complexity" evidence="1">
    <location>
        <begin position="887"/>
        <end position="897"/>
    </location>
</feature>
<feature type="compositionally biased region" description="Basic and acidic residues" evidence="1">
    <location>
        <begin position="1099"/>
        <end position="1115"/>
    </location>
</feature>
<feature type="compositionally biased region" description="Basic residues" evidence="1">
    <location>
        <begin position="166"/>
        <end position="180"/>
    </location>
</feature>
<feature type="region of interest" description="Disordered" evidence="1">
    <location>
        <begin position="149"/>
        <end position="241"/>
    </location>
</feature>
<feature type="compositionally biased region" description="Polar residues" evidence="1">
    <location>
        <begin position="983"/>
        <end position="1005"/>
    </location>
</feature>
<feature type="compositionally biased region" description="Basic and acidic residues" evidence="1">
    <location>
        <begin position="1009"/>
        <end position="1018"/>
    </location>
</feature>
<reference evidence="2" key="1">
    <citation type="submission" date="2020-07" db="EMBL/GenBank/DDBJ databases">
        <authorList>
            <person name="Nazaruddin N."/>
        </authorList>
    </citation>
    <scope>NUCLEOTIDE SEQUENCE</scope>
</reference>
<keyword evidence="3" id="KW-1185">Reference proteome</keyword>
<feature type="region of interest" description="Disordered" evidence="1">
    <location>
        <begin position="1099"/>
        <end position="1158"/>
    </location>
</feature>
<protein>
    <submittedName>
        <fullName evidence="2">Uncharacterized protein</fullName>
    </submittedName>
</protein>
<dbReference type="Proteomes" id="UP000752696">
    <property type="component" value="Unassembled WGS sequence"/>
</dbReference>
<feature type="compositionally biased region" description="Basic and acidic residues" evidence="1">
    <location>
        <begin position="335"/>
        <end position="356"/>
    </location>
</feature>
<feature type="compositionally biased region" description="Low complexity" evidence="1">
    <location>
        <begin position="256"/>
        <end position="269"/>
    </location>
</feature>
<evidence type="ECO:0000256" key="1">
    <source>
        <dbReference type="SAM" id="MobiDB-lite"/>
    </source>
</evidence>
<feature type="region of interest" description="Disordered" evidence="1">
    <location>
        <begin position="501"/>
        <end position="571"/>
    </location>
</feature>
<dbReference type="EMBL" id="CAJDYZ010011366">
    <property type="protein sequence ID" value="CAD1479380.1"/>
    <property type="molecule type" value="Genomic_DNA"/>
</dbReference>
<accession>A0A6V7HFF2</accession>
<dbReference type="AlphaFoldDB" id="A0A6V7HFF2"/>
<feature type="compositionally biased region" description="Basic and acidic residues" evidence="1">
    <location>
        <begin position="272"/>
        <end position="285"/>
    </location>
</feature>
<feature type="compositionally biased region" description="Low complexity" evidence="1">
    <location>
        <begin position="308"/>
        <end position="323"/>
    </location>
</feature>
<feature type="compositionally biased region" description="Polar residues" evidence="1">
    <location>
        <begin position="847"/>
        <end position="861"/>
    </location>
</feature>
<evidence type="ECO:0000313" key="2">
    <source>
        <dbReference type="EMBL" id="CAD1479380.1"/>
    </source>
</evidence>
<feature type="compositionally biased region" description="Low complexity" evidence="1">
    <location>
        <begin position="358"/>
        <end position="369"/>
    </location>
</feature>
<proteinExistence type="predicted"/>
<feature type="compositionally biased region" description="Low complexity" evidence="1">
    <location>
        <begin position="744"/>
        <end position="755"/>
    </location>
</feature>
<feature type="region of interest" description="Disordered" evidence="1">
    <location>
        <begin position="733"/>
        <end position="755"/>
    </location>
</feature>
<gene>
    <name evidence="2" type="ORF">MHI_LOCUS854059</name>
</gene>
<sequence>YAGRSIFTQQAAILKSLHEGFVGKPRGRCRELVKKLLDRFSPGLQASTSRTENRRSKPGATFVFNACEFVALQPAAIEDLRRWTSTEALGDVTVPPDCMSRILGDTTTDDAVDHKLPSPEEQVQAIALKFPAEIVAVDVSGRGFERMSMRRRSLLSGPESQETAVKRRSRPRRPRGKRRNTIAGTDQKEIRQAIGGETTGEEADETMSNITSRAHRSASTDILGSSKKDSPTEKKSHFNTLKAWGMSRLKLISPKSSQQQQEQQETSTSGIERSEPDEGQSRSAEETNIYEMVITRRRKDKSHERKPSSSSSSGKSTSSIPVSVPNADRQQQSVKLRESAAQRRERRKGSSRDEPPHSSSGNWSASSESGRASIGSETTTTTHQPRSTTTASIGTSSTSLSHVRRFKGRDTSTSSSVTSEGTLTPDIIQDIAVIPFSDDGETSSVYSCDTEGYYTSFHVDSGLKTLREEDPVPQCPLMKSNDISSDPTSPVVENEYELFGRGSTSTTTSSAGTVCTALMAPPPPERKSSLTVVAMVHGPNQNGGESPDSGHNTSSSPVESASSPACTGRSCSEFEYSESSDLEGCERIERIRSKTAINTSRIPSMCVITPPGSDDEHARDSDQTSKKTEGRKTDLQTGGSVLMSATVGTSKMEVINGQDKNLYATIQVLPSPTNEKPTVGGQNQAAKISPLSGVLGKLRGVLPGRKQILKSTVQGTDQGNADSGDYVTIADVRNNNDKRQDSASCSTSTTPVRSPVTYANSDIFKKDAEYVSLSELPKKPDSSLERKRQGARVTLDSEGKVVYSSDSLKRRKGAHTTFNPGPFVREGASPSPSPLLHRATPNVRAVTKSNDTVDGPSKSTPPTSPQLGKVIIRAARSPDRAVSPDYVRTPTTVVGPTSPTPHRHVRGAYVNVQEDEGKAASGTSTVERDCTGCAGRLEAQCTLARNAQPNKLNAPLTTNGSPLFSARSTCRTACGTVALAPSNKLSDPSKSKFSSNKTLAENATARSADATDSRDENHPPNLPDDNPAETRVSSKADNTSAVDYKATNLRLDFERSALCTKGSRSSGNTPKSSRKLLVSDLDTPNFCRKITKLDPRCDEETGVRENDTRLRDGEKSLPAASTVNESGLNERDTIVDSGFSETCADNGPTKKGNDRAERKVKRSESYRMANSPIMFIKKFSSNGEKSSKICRTPSEELQEELLKERINYPETVSSPEPPNVNFDMNVTISIPITTVAKSPRPRAADIEPARVLKYSGNDTEIW</sequence>
<feature type="region of interest" description="Disordered" evidence="1">
    <location>
        <begin position="847"/>
        <end position="866"/>
    </location>
</feature>
<feature type="region of interest" description="Disordered" evidence="1">
    <location>
        <begin position="981"/>
        <end position="1041"/>
    </location>
</feature>
<evidence type="ECO:0000313" key="3">
    <source>
        <dbReference type="Proteomes" id="UP000752696"/>
    </source>
</evidence>
<feature type="compositionally biased region" description="Basic and acidic residues" evidence="1">
    <location>
        <begin position="614"/>
        <end position="634"/>
    </location>
</feature>
<feature type="compositionally biased region" description="Low complexity" evidence="1">
    <location>
        <begin position="554"/>
        <end position="565"/>
    </location>
</feature>
<feature type="region of interest" description="Disordered" evidence="1">
    <location>
        <begin position="253"/>
        <end position="421"/>
    </location>
</feature>
<feature type="non-terminal residue" evidence="2">
    <location>
        <position position="1262"/>
    </location>
</feature>
<feature type="compositionally biased region" description="Low complexity" evidence="1">
    <location>
        <begin position="378"/>
        <end position="401"/>
    </location>
</feature>
<feature type="compositionally biased region" description="Polar residues" evidence="1">
    <location>
        <begin position="1031"/>
        <end position="1041"/>
    </location>
</feature>
<feature type="region of interest" description="Disordered" evidence="1">
    <location>
        <begin position="593"/>
        <end position="644"/>
    </location>
</feature>
<dbReference type="OrthoDB" id="8965057at2759"/>
<name>A0A6V7HFF2_9HYME</name>
<feature type="compositionally biased region" description="Basic and acidic residues" evidence="1">
    <location>
        <begin position="226"/>
        <end position="236"/>
    </location>
</feature>
<feature type="region of interest" description="Disordered" evidence="1">
    <location>
        <begin position="804"/>
        <end position="842"/>
    </location>
</feature>
<feature type="compositionally biased region" description="Polar residues" evidence="1">
    <location>
        <begin position="207"/>
        <end position="223"/>
    </location>
</feature>